<name>A0A6J4UGS2_9ACTN</name>
<evidence type="ECO:0000256" key="1">
    <source>
        <dbReference type="SAM" id="MobiDB-lite"/>
    </source>
</evidence>
<dbReference type="EMBL" id="CADCWC010000405">
    <property type="protein sequence ID" value="CAA9550298.1"/>
    <property type="molecule type" value="Genomic_DNA"/>
</dbReference>
<protein>
    <submittedName>
        <fullName evidence="2">Uncharacterized protein</fullName>
    </submittedName>
</protein>
<feature type="non-terminal residue" evidence="2">
    <location>
        <position position="79"/>
    </location>
</feature>
<gene>
    <name evidence="2" type="ORF">AVDCRST_MAG79-2642</name>
</gene>
<proteinExistence type="predicted"/>
<reference evidence="2" key="1">
    <citation type="submission" date="2020-02" db="EMBL/GenBank/DDBJ databases">
        <authorList>
            <person name="Meier V. D."/>
        </authorList>
    </citation>
    <scope>NUCLEOTIDE SEQUENCE</scope>
    <source>
        <strain evidence="2">AVDCRST_MAG79</strain>
    </source>
</reference>
<dbReference type="AlphaFoldDB" id="A0A6J4UGS2"/>
<feature type="non-terminal residue" evidence="2">
    <location>
        <position position="1"/>
    </location>
</feature>
<feature type="compositionally biased region" description="Basic residues" evidence="1">
    <location>
        <begin position="16"/>
        <end position="26"/>
    </location>
</feature>
<evidence type="ECO:0000313" key="2">
    <source>
        <dbReference type="EMBL" id="CAA9550298.1"/>
    </source>
</evidence>
<sequence length="79" mass="8403">APAPTPPSVRLVPRGWRPRRRARPRGAARPSTEDRAGARGPGRVRHRAVLRSGSGGRRAGRAGHERTRPYARGGGPAVA</sequence>
<feature type="region of interest" description="Disordered" evidence="1">
    <location>
        <begin position="1"/>
        <end position="79"/>
    </location>
</feature>
<accession>A0A6J4UGS2</accession>
<organism evidence="2">
    <name type="scientific">uncultured Thermoleophilia bacterium</name>
    <dbReference type="NCBI Taxonomy" id="1497501"/>
    <lineage>
        <taxon>Bacteria</taxon>
        <taxon>Bacillati</taxon>
        <taxon>Actinomycetota</taxon>
        <taxon>Thermoleophilia</taxon>
        <taxon>environmental samples</taxon>
    </lineage>
</organism>